<dbReference type="Proteomes" id="UP000708208">
    <property type="component" value="Unassembled WGS sequence"/>
</dbReference>
<accession>A0A8J2P9D0</accession>
<protein>
    <submittedName>
        <fullName evidence="2">Uncharacterized protein</fullName>
    </submittedName>
</protein>
<feature type="compositionally biased region" description="Basic and acidic residues" evidence="1">
    <location>
        <begin position="54"/>
        <end position="66"/>
    </location>
</feature>
<gene>
    <name evidence="2" type="ORF">AFUS01_LOCUS30073</name>
</gene>
<evidence type="ECO:0000256" key="1">
    <source>
        <dbReference type="SAM" id="MobiDB-lite"/>
    </source>
</evidence>
<evidence type="ECO:0000313" key="2">
    <source>
        <dbReference type="EMBL" id="CAG7819641.1"/>
    </source>
</evidence>
<evidence type="ECO:0000313" key="3">
    <source>
        <dbReference type="Proteomes" id="UP000708208"/>
    </source>
</evidence>
<sequence>MEKYGKQLGSAKKEIEKLNPRKNSISNRIDDLEDQLHCLQGKELGIKTTSNIGKRKDNRDRYIRDDKDEEEQQQEMA</sequence>
<proteinExistence type="predicted"/>
<feature type="region of interest" description="Disordered" evidence="1">
    <location>
        <begin position="49"/>
        <end position="77"/>
    </location>
</feature>
<keyword evidence="3" id="KW-1185">Reference proteome</keyword>
<dbReference type="AlphaFoldDB" id="A0A8J2P9D0"/>
<organism evidence="2 3">
    <name type="scientific">Allacma fusca</name>
    <dbReference type="NCBI Taxonomy" id="39272"/>
    <lineage>
        <taxon>Eukaryota</taxon>
        <taxon>Metazoa</taxon>
        <taxon>Ecdysozoa</taxon>
        <taxon>Arthropoda</taxon>
        <taxon>Hexapoda</taxon>
        <taxon>Collembola</taxon>
        <taxon>Symphypleona</taxon>
        <taxon>Sminthuridae</taxon>
        <taxon>Allacma</taxon>
    </lineage>
</organism>
<feature type="compositionally biased region" description="Basic and acidic residues" evidence="1">
    <location>
        <begin position="1"/>
        <end position="19"/>
    </location>
</feature>
<reference evidence="2" key="1">
    <citation type="submission" date="2021-06" db="EMBL/GenBank/DDBJ databases">
        <authorList>
            <person name="Hodson N. C."/>
            <person name="Mongue J. A."/>
            <person name="Jaron S. K."/>
        </authorList>
    </citation>
    <scope>NUCLEOTIDE SEQUENCE</scope>
</reference>
<feature type="region of interest" description="Disordered" evidence="1">
    <location>
        <begin position="1"/>
        <end position="27"/>
    </location>
</feature>
<name>A0A8J2P9D0_9HEXA</name>
<comment type="caution">
    <text evidence="2">The sequence shown here is derived from an EMBL/GenBank/DDBJ whole genome shotgun (WGS) entry which is preliminary data.</text>
</comment>
<dbReference type="EMBL" id="CAJVCH010455471">
    <property type="protein sequence ID" value="CAG7819641.1"/>
    <property type="molecule type" value="Genomic_DNA"/>
</dbReference>
<feature type="compositionally biased region" description="Acidic residues" evidence="1">
    <location>
        <begin position="67"/>
        <end position="77"/>
    </location>
</feature>